<gene>
    <name evidence="2" type="ORF">KQI42_04000</name>
</gene>
<feature type="transmembrane region" description="Helical" evidence="1">
    <location>
        <begin position="67"/>
        <end position="84"/>
    </location>
</feature>
<keyword evidence="1" id="KW-0812">Transmembrane</keyword>
<protein>
    <submittedName>
        <fullName evidence="2">Uncharacterized protein</fullName>
    </submittedName>
</protein>
<sequence length="189" mass="22082">MLNRKTDFILGMCFALATIIFIVVFLTNDLFFNWAFERHHNILSWYIRPIFIIPIVVFAFKKSWTGIFASIFALFTSMFWFPAPETSNLNVLSFLSYEMDYLKGTWNITKILMSLTIPTFFVMLILAAWQRNWKWLFWVVISAAILKVLWSVVFSGNAGMAILKPAITGVIICIVGFYFLKRKNHHRSK</sequence>
<name>A0ABS6E2N5_9FIRM</name>
<feature type="transmembrane region" description="Helical" evidence="1">
    <location>
        <begin position="12"/>
        <end position="36"/>
    </location>
</feature>
<feature type="transmembrane region" description="Helical" evidence="1">
    <location>
        <begin position="42"/>
        <end position="60"/>
    </location>
</feature>
<dbReference type="EMBL" id="JAHLPM010000002">
    <property type="protein sequence ID" value="MBU5437159.1"/>
    <property type="molecule type" value="Genomic_DNA"/>
</dbReference>
<accession>A0ABS6E2N5</accession>
<feature type="transmembrane region" description="Helical" evidence="1">
    <location>
        <begin position="161"/>
        <end position="180"/>
    </location>
</feature>
<evidence type="ECO:0000313" key="3">
    <source>
        <dbReference type="Proteomes" id="UP000749471"/>
    </source>
</evidence>
<organism evidence="2 3">
    <name type="scientific">Tissierella simiarum</name>
    <dbReference type="NCBI Taxonomy" id="2841534"/>
    <lineage>
        <taxon>Bacteria</taxon>
        <taxon>Bacillati</taxon>
        <taxon>Bacillota</taxon>
        <taxon>Tissierellia</taxon>
        <taxon>Tissierellales</taxon>
        <taxon>Tissierellaceae</taxon>
        <taxon>Tissierella</taxon>
    </lineage>
</organism>
<dbReference type="Proteomes" id="UP000749471">
    <property type="component" value="Unassembled WGS sequence"/>
</dbReference>
<feature type="transmembrane region" description="Helical" evidence="1">
    <location>
        <begin position="135"/>
        <end position="155"/>
    </location>
</feature>
<feature type="transmembrane region" description="Helical" evidence="1">
    <location>
        <begin position="104"/>
        <end position="128"/>
    </location>
</feature>
<keyword evidence="1" id="KW-1133">Transmembrane helix</keyword>
<evidence type="ECO:0000256" key="1">
    <source>
        <dbReference type="SAM" id="Phobius"/>
    </source>
</evidence>
<keyword evidence="3" id="KW-1185">Reference proteome</keyword>
<comment type="caution">
    <text evidence="2">The sequence shown here is derived from an EMBL/GenBank/DDBJ whole genome shotgun (WGS) entry which is preliminary data.</text>
</comment>
<proteinExistence type="predicted"/>
<reference evidence="2 3" key="1">
    <citation type="submission" date="2021-06" db="EMBL/GenBank/DDBJ databases">
        <authorList>
            <person name="Sun Q."/>
            <person name="Li D."/>
        </authorList>
    </citation>
    <scope>NUCLEOTIDE SEQUENCE [LARGE SCALE GENOMIC DNA]</scope>
    <source>
        <strain evidence="2 3">MSJ-40</strain>
    </source>
</reference>
<dbReference type="RefSeq" id="WP_216516962.1">
    <property type="nucleotide sequence ID" value="NZ_JAHLPM010000002.1"/>
</dbReference>
<keyword evidence="1" id="KW-0472">Membrane</keyword>
<evidence type="ECO:0000313" key="2">
    <source>
        <dbReference type="EMBL" id="MBU5437159.1"/>
    </source>
</evidence>